<keyword evidence="9" id="KW-1185">Reference proteome</keyword>
<dbReference type="CDD" id="cd00067">
    <property type="entry name" value="GAL4"/>
    <property type="match status" value="1"/>
</dbReference>
<keyword evidence="3" id="KW-0805">Transcription regulation</keyword>
<evidence type="ECO:0000256" key="5">
    <source>
        <dbReference type="ARBA" id="ARBA00023163"/>
    </source>
</evidence>
<dbReference type="PROSITE" id="PS50048">
    <property type="entry name" value="ZN2_CY6_FUNGAL_2"/>
    <property type="match status" value="1"/>
</dbReference>
<protein>
    <recommendedName>
        <fullName evidence="7">Zn(2)-C6 fungal-type domain-containing protein</fullName>
    </recommendedName>
</protein>
<dbReference type="SMART" id="SM00066">
    <property type="entry name" value="GAL4"/>
    <property type="match status" value="1"/>
</dbReference>
<evidence type="ECO:0000256" key="6">
    <source>
        <dbReference type="ARBA" id="ARBA00023242"/>
    </source>
</evidence>
<dbReference type="CDD" id="cd12148">
    <property type="entry name" value="fungal_TF_MHR"/>
    <property type="match status" value="1"/>
</dbReference>
<keyword evidence="5" id="KW-0804">Transcription</keyword>
<evidence type="ECO:0000313" key="8">
    <source>
        <dbReference type="EMBL" id="KAL2816469.1"/>
    </source>
</evidence>
<evidence type="ECO:0000256" key="1">
    <source>
        <dbReference type="ARBA" id="ARBA00004123"/>
    </source>
</evidence>
<sequence>MQAAGSGRESASRRSTACDACFKRKIKCDSVRPRCNWCYHRQTECTYSTHRCYDSVRKKSAGRKWNLIDRIRRIDELRAESGLHETNRPSIGQTPHLPGQSGVQQLLGPVQLLPSPRIIHFAGWKIGNVVPDLAGLPTLLPEGIHWIHSRAGATVPFPNVQHAPWEKAKEAKSANENRHDTARRVELPSRAVLHSYLDVYNSPVIRAIFPVIYLPLFSQTINLAYMAAEREVWDDTAYPGSRACIFALLVLLSGIDHVRTCCIAPKPPSIPRDDYFLEAQRLLPLILRDGFNMDALQATVILAAVGVMTGELQIASHYVSIASRSIVAAGIHTMGDPSQNPQLASTGPEDAQIKCHLRNLFWVCYALDKDISLRTGQSHCLRDEDCNLQIPCNYSNQVFSRMAYYPSGEILEGLLFPIELRLSMIKSRIFTALYSYKGLQKSDAEVVRAIRELDDELERWRLEIPLELRPTLSYGKEPNKHPKMMSMYLILCHLNYYFCVNVVHVAGSRCEAWHLVSTSPGMMDGLKSSLTLSVEASRSLLLYLQDAENSVSTGSFWTLLFYPMAAALTLFCNLLEHPNAETAEDDTQLLAITERTTERVFLRQISNMDKATHIQAVTSFISHLRAIAQQAIYRSGATTAV</sequence>
<evidence type="ECO:0000313" key="9">
    <source>
        <dbReference type="Proteomes" id="UP001610334"/>
    </source>
</evidence>
<gene>
    <name evidence="8" type="ORF">BJX63DRAFT_419954</name>
</gene>
<keyword evidence="2" id="KW-0479">Metal-binding</keyword>
<proteinExistence type="predicted"/>
<organism evidence="8 9">
    <name type="scientific">Aspergillus granulosus</name>
    <dbReference type="NCBI Taxonomy" id="176169"/>
    <lineage>
        <taxon>Eukaryota</taxon>
        <taxon>Fungi</taxon>
        <taxon>Dikarya</taxon>
        <taxon>Ascomycota</taxon>
        <taxon>Pezizomycotina</taxon>
        <taxon>Eurotiomycetes</taxon>
        <taxon>Eurotiomycetidae</taxon>
        <taxon>Eurotiales</taxon>
        <taxon>Aspergillaceae</taxon>
        <taxon>Aspergillus</taxon>
        <taxon>Aspergillus subgen. Nidulantes</taxon>
    </lineage>
</organism>
<keyword evidence="6" id="KW-0539">Nucleus</keyword>
<dbReference type="InterPro" id="IPR050987">
    <property type="entry name" value="AtrR-like"/>
</dbReference>
<comment type="caution">
    <text evidence="8">The sequence shown here is derived from an EMBL/GenBank/DDBJ whole genome shotgun (WGS) entry which is preliminary data.</text>
</comment>
<dbReference type="Gene3D" id="4.10.240.10">
    <property type="entry name" value="Zn(2)-C6 fungal-type DNA-binding domain"/>
    <property type="match status" value="1"/>
</dbReference>
<dbReference type="Proteomes" id="UP001610334">
    <property type="component" value="Unassembled WGS sequence"/>
</dbReference>
<dbReference type="InterPro" id="IPR001138">
    <property type="entry name" value="Zn2Cys6_DnaBD"/>
</dbReference>
<accession>A0ABR4HLW4</accession>
<dbReference type="InterPro" id="IPR007219">
    <property type="entry name" value="XnlR_reg_dom"/>
</dbReference>
<dbReference type="EMBL" id="JBFXLT010000022">
    <property type="protein sequence ID" value="KAL2816469.1"/>
    <property type="molecule type" value="Genomic_DNA"/>
</dbReference>
<evidence type="ECO:0000256" key="4">
    <source>
        <dbReference type="ARBA" id="ARBA00023125"/>
    </source>
</evidence>
<dbReference type="PANTHER" id="PTHR46910:SF37">
    <property type="entry name" value="ZN(II)2CYS6 TRANSCRIPTION FACTOR (EUROFUNG)"/>
    <property type="match status" value="1"/>
</dbReference>
<evidence type="ECO:0000259" key="7">
    <source>
        <dbReference type="PROSITE" id="PS50048"/>
    </source>
</evidence>
<keyword evidence="4" id="KW-0238">DNA-binding</keyword>
<dbReference type="Pfam" id="PF00172">
    <property type="entry name" value="Zn_clus"/>
    <property type="match status" value="1"/>
</dbReference>
<evidence type="ECO:0000256" key="3">
    <source>
        <dbReference type="ARBA" id="ARBA00023015"/>
    </source>
</evidence>
<dbReference type="PANTHER" id="PTHR46910">
    <property type="entry name" value="TRANSCRIPTION FACTOR PDR1"/>
    <property type="match status" value="1"/>
</dbReference>
<dbReference type="Pfam" id="PF04082">
    <property type="entry name" value="Fungal_trans"/>
    <property type="match status" value="1"/>
</dbReference>
<dbReference type="InterPro" id="IPR036864">
    <property type="entry name" value="Zn2-C6_fun-type_DNA-bd_sf"/>
</dbReference>
<dbReference type="SUPFAM" id="SSF57701">
    <property type="entry name" value="Zn2/Cys6 DNA-binding domain"/>
    <property type="match status" value="1"/>
</dbReference>
<comment type="subcellular location">
    <subcellularLocation>
        <location evidence="1">Nucleus</location>
    </subcellularLocation>
</comment>
<reference evidence="8 9" key="1">
    <citation type="submission" date="2024-07" db="EMBL/GenBank/DDBJ databases">
        <title>Section-level genome sequencing and comparative genomics of Aspergillus sections Usti and Cavernicolus.</title>
        <authorList>
            <consortium name="Lawrence Berkeley National Laboratory"/>
            <person name="Nybo J.L."/>
            <person name="Vesth T.C."/>
            <person name="Theobald S."/>
            <person name="Frisvad J.C."/>
            <person name="Larsen T.O."/>
            <person name="Kjaerboelling I."/>
            <person name="Rothschild-Mancinelli K."/>
            <person name="Lyhne E.K."/>
            <person name="Kogle M.E."/>
            <person name="Barry K."/>
            <person name="Clum A."/>
            <person name="Na H."/>
            <person name="Ledsgaard L."/>
            <person name="Lin J."/>
            <person name="Lipzen A."/>
            <person name="Kuo A."/>
            <person name="Riley R."/>
            <person name="Mondo S."/>
            <person name="Labutti K."/>
            <person name="Haridas S."/>
            <person name="Pangalinan J."/>
            <person name="Salamov A.A."/>
            <person name="Simmons B.A."/>
            <person name="Magnuson J.K."/>
            <person name="Chen J."/>
            <person name="Drula E."/>
            <person name="Henrissat B."/>
            <person name="Wiebenga A."/>
            <person name="Lubbers R.J."/>
            <person name="Gomes A.C."/>
            <person name="Makela M.R."/>
            <person name="Stajich J."/>
            <person name="Grigoriev I.V."/>
            <person name="Mortensen U.H."/>
            <person name="De Vries R.P."/>
            <person name="Baker S.E."/>
            <person name="Andersen M.R."/>
        </authorList>
    </citation>
    <scope>NUCLEOTIDE SEQUENCE [LARGE SCALE GENOMIC DNA]</scope>
    <source>
        <strain evidence="8 9">CBS 588.65</strain>
    </source>
</reference>
<dbReference type="SMART" id="SM00906">
    <property type="entry name" value="Fungal_trans"/>
    <property type="match status" value="1"/>
</dbReference>
<feature type="domain" description="Zn(2)-C6 fungal-type" evidence="7">
    <location>
        <begin position="17"/>
        <end position="47"/>
    </location>
</feature>
<name>A0ABR4HLW4_9EURO</name>
<evidence type="ECO:0000256" key="2">
    <source>
        <dbReference type="ARBA" id="ARBA00022723"/>
    </source>
</evidence>